<reference evidence="1" key="2">
    <citation type="submission" date="2025-09" db="UniProtKB">
        <authorList>
            <consortium name="EnsemblPlants"/>
        </authorList>
    </citation>
    <scope>IDENTIFICATION</scope>
</reference>
<protein>
    <submittedName>
        <fullName evidence="1">Uncharacterized protein</fullName>
    </submittedName>
</protein>
<organism evidence="1 2">
    <name type="scientific">Avena sativa</name>
    <name type="common">Oat</name>
    <dbReference type="NCBI Taxonomy" id="4498"/>
    <lineage>
        <taxon>Eukaryota</taxon>
        <taxon>Viridiplantae</taxon>
        <taxon>Streptophyta</taxon>
        <taxon>Embryophyta</taxon>
        <taxon>Tracheophyta</taxon>
        <taxon>Spermatophyta</taxon>
        <taxon>Magnoliopsida</taxon>
        <taxon>Liliopsida</taxon>
        <taxon>Poales</taxon>
        <taxon>Poaceae</taxon>
        <taxon>BOP clade</taxon>
        <taxon>Pooideae</taxon>
        <taxon>Poodae</taxon>
        <taxon>Poeae</taxon>
        <taxon>Poeae Chloroplast Group 1 (Aveneae type)</taxon>
        <taxon>Aveninae</taxon>
        <taxon>Avena</taxon>
    </lineage>
</organism>
<keyword evidence="2" id="KW-1185">Reference proteome</keyword>
<dbReference type="Proteomes" id="UP001732700">
    <property type="component" value="Chromosome 3C"/>
</dbReference>
<proteinExistence type="predicted"/>
<name>A0ACD5VKN0_AVESA</name>
<sequence>MKISERICVNHSVSCQIATIDMVEDLFDAILFVPLKLVAGLSHDTNETTLKDAFFQHGDVVEVKVICHPVTGRSEGCGFVKFSSKTEAAALEKMSNEVNCASYIC</sequence>
<accession>A0ACD5VKN0</accession>
<evidence type="ECO:0000313" key="2">
    <source>
        <dbReference type="Proteomes" id="UP001732700"/>
    </source>
</evidence>
<dbReference type="EnsemblPlants" id="AVESA.00010b.r2.3CG0461920.1">
    <property type="protein sequence ID" value="AVESA.00010b.r2.3CG0461920.1.CDS"/>
    <property type="gene ID" value="AVESA.00010b.r2.3CG0461920"/>
</dbReference>
<evidence type="ECO:0000313" key="1">
    <source>
        <dbReference type="EnsemblPlants" id="AVESA.00010b.r2.3CG0461920.1.CDS"/>
    </source>
</evidence>
<reference evidence="1" key="1">
    <citation type="submission" date="2021-05" db="EMBL/GenBank/DDBJ databases">
        <authorList>
            <person name="Scholz U."/>
            <person name="Mascher M."/>
            <person name="Fiebig A."/>
        </authorList>
    </citation>
    <scope>NUCLEOTIDE SEQUENCE [LARGE SCALE GENOMIC DNA]</scope>
</reference>